<gene>
    <name evidence="1" type="ORF">CDAR_592631</name>
</gene>
<dbReference type="Proteomes" id="UP001054837">
    <property type="component" value="Unassembled WGS sequence"/>
</dbReference>
<proteinExistence type="predicted"/>
<evidence type="ECO:0000313" key="2">
    <source>
        <dbReference type="Proteomes" id="UP001054837"/>
    </source>
</evidence>
<dbReference type="EMBL" id="BPLQ01004517">
    <property type="protein sequence ID" value="GIY08483.1"/>
    <property type="molecule type" value="Genomic_DNA"/>
</dbReference>
<evidence type="ECO:0000313" key="1">
    <source>
        <dbReference type="EMBL" id="GIY08483.1"/>
    </source>
</evidence>
<dbReference type="AlphaFoldDB" id="A0AAV4QEK5"/>
<accession>A0AAV4QEK5</accession>
<protein>
    <submittedName>
        <fullName evidence="1">Uncharacterized protein</fullName>
    </submittedName>
</protein>
<sequence>METVPPAVYPVIAGPLKGAFCDNRGYSDCKNAPGINEGDKATLLTVIGFESTSPAFSQTTLIEARVFLLQDVQIQRPEKTDRLKSLRSICGEREKKGESCLNFK</sequence>
<comment type="caution">
    <text evidence="1">The sequence shown here is derived from an EMBL/GenBank/DDBJ whole genome shotgun (WGS) entry which is preliminary data.</text>
</comment>
<organism evidence="1 2">
    <name type="scientific">Caerostris darwini</name>
    <dbReference type="NCBI Taxonomy" id="1538125"/>
    <lineage>
        <taxon>Eukaryota</taxon>
        <taxon>Metazoa</taxon>
        <taxon>Ecdysozoa</taxon>
        <taxon>Arthropoda</taxon>
        <taxon>Chelicerata</taxon>
        <taxon>Arachnida</taxon>
        <taxon>Araneae</taxon>
        <taxon>Araneomorphae</taxon>
        <taxon>Entelegynae</taxon>
        <taxon>Araneoidea</taxon>
        <taxon>Araneidae</taxon>
        <taxon>Caerostris</taxon>
    </lineage>
</organism>
<keyword evidence="2" id="KW-1185">Reference proteome</keyword>
<name>A0AAV4QEK5_9ARAC</name>
<reference evidence="1 2" key="1">
    <citation type="submission" date="2021-06" db="EMBL/GenBank/DDBJ databases">
        <title>Caerostris darwini draft genome.</title>
        <authorList>
            <person name="Kono N."/>
            <person name="Arakawa K."/>
        </authorList>
    </citation>
    <scope>NUCLEOTIDE SEQUENCE [LARGE SCALE GENOMIC DNA]</scope>
</reference>